<evidence type="ECO:0000313" key="1">
    <source>
        <dbReference type="EMBL" id="PDO11562.1"/>
    </source>
</evidence>
<dbReference type="Proteomes" id="UP000243688">
    <property type="component" value="Unassembled WGS sequence"/>
</dbReference>
<protein>
    <submittedName>
        <fullName evidence="1">Uncharacterized protein</fullName>
    </submittedName>
</protein>
<reference evidence="1 2" key="1">
    <citation type="submission" date="2016-12" db="EMBL/GenBank/DDBJ databases">
        <title>Candidatus Reconcilibacillus cellulovorans genome.</title>
        <authorList>
            <person name="Kolinko S."/>
            <person name="Wu Y.-W."/>
            <person name="Tachea F."/>
            <person name="Denzel E."/>
            <person name="Hiras J."/>
            <person name="Baecker N."/>
            <person name="Chan L.J."/>
            <person name="Eichorst S.A."/>
            <person name="Frey D."/>
            <person name="Adams P.D."/>
            <person name="Pray T."/>
            <person name="Tanjore D."/>
            <person name="Petzold C.J."/>
            <person name="Gladden J.M."/>
            <person name="Simmons B.A."/>
            <person name="Singer S.W."/>
        </authorList>
    </citation>
    <scope>NUCLEOTIDE SEQUENCE [LARGE SCALE GENOMIC DNA]</scope>
    <source>
        <strain evidence="1">JTherm</strain>
    </source>
</reference>
<name>A0A2A6E3S1_9BACL</name>
<evidence type="ECO:0000313" key="2">
    <source>
        <dbReference type="Proteomes" id="UP000243688"/>
    </source>
</evidence>
<proteinExistence type="predicted"/>
<gene>
    <name evidence="1" type="ORF">BLM47_00015</name>
</gene>
<dbReference type="EMBL" id="MOXJ01000001">
    <property type="protein sequence ID" value="PDO11562.1"/>
    <property type="molecule type" value="Genomic_DNA"/>
</dbReference>
<comment type="caution">
    <text evidence="1">The sequence shown here is derived from an EMBL/GenBank/DDBJ whole genome shotgun (WGS) entry which is preliminary data.</text>
</comment>
<organism evidence="1 2">
    <name type="scientific">Candidatus Reconcilbacillus cellulovorans</name>
    <dbReference type="NCBI Taxonomy" id="1906605"/>
    <lineage>
        <taxon>Bacteria</taxon>
        <taxon>Bacillati</taxon>
        <taxon>Bacillota</taxon>
        <taxon>Bacilli</taxon>
        <taxon>Bacillales</taxon>
        <taxon>Paenibacillaceae</taxon>
        <taxon>Candidatus Reconcilbacillus</taxon>
    </lineage>
</organism>
<sequence length="99" mass="10176">MKYISAHEKCEPAFGDSASGGMSGGVPGGAFGGGYSGAYGGALTVVWPDGVRMRVERTVRAGRKAGRASDAAGCRVVLLSPREEDVGEAELVRRLGGFK</sequence>
<accession>A0A2A6E3S1</accession>
<dbReference type="AlphaFoldDB" id="A0A2A6E3S1"/>